<evidence type="ECO:0000256" key="2">
    <source>
        <dbReference type="SAM" id="SignalP"/>
    </source>
</evidence>
<dbReference type="AlphaFoldDB" id="A0A075B548"/>
<keyword evidence="2" id="KW-0732">Signal</keyword>
<name>A0A075B548_ROZAC</name>
<sequence length="413" mass="47913">MFLIFSFLFHSLLLGVLTVKITKDTHLLNLPNEILLKIAEQLSPQDIYRFGRSHSLIHAPLNTNFERYLKEIYPKEVDLRKVLRVEGSSVILKANEKALIHPLGMGFLPLDVIYSFEDFRLFLKYQSMGSMYYNVEVLLDYDDLGSEDLFRHALKLLSEDNTTRVERYYNFQAMLLIFLFMFQNLLLGVIAIQIANETSLLNLPNEILLKIAEHLTPQDAYRFVRTHSLIHAPLNTNFERYLKEIYPKEVDLRKVLRVEGSSVILKANEKALIHPLGMGFLPLDVIYSFEDFRLFLKYQSMGSMYCKVEVLLDYDDLDSEDLFRHALKLLSQDNVNLASLRVTGITHEICVLVSKFVEQKKTLRHISITKSRCSCELRILESISKSQSAITHVDLSDNNIGMLMSIFAKYWNR</sequence>
<keyword evidence="1" id="KW-1133">Transmembrane helix</keyword>
<dbReference type="PROSITE" id="PS50181">
    <property type="entry name" value="FBOX"/>
    <property type="match status" value="2"/>
</dbReference>
<evidence type="ECO:0000259" key="3">
    <source>
        <dbReference type="PROSITE" id="PS50181"/>
    </source>
</evidence>
<evidence type="ECO:0000313" key="4">
    <source>
        <dbReference type="EMBL" id="EPZ36743.1"/>
    </source>
</evidence>
<reference evidence="4 5" key="1">
    <citation type="journal article" date="2013" name="Curr. Biol.">
        <title>Shared signatures of parasitism and phylogenomics unite Cryptomycota and microsporidia.</title>
        <authorList>
            <person name="James T.Y."/>
            <person name="Pelin A."/>
            <person name="Bonen L."/>
            <person name="Ahrendt S."/>
            <person name="Sain D."/>
            <person name="Corradi N."/>
            <person name="Stajich J.E."/>
        </authorList>
    </citation>
    <scope>NUCLEOTIDE SEQUENCE [LARGE SCALE GENOMIC DNA]</scope>
    <source>
        <strain evidence="4 5">CSF55</strain>
    </source>
</reference>
<keyword evidence="5" id="KW-1185">Reference proteome</keyword>
<organism evidence="4 5">
    <name type="scientific">Rozella allomycis (strain CSF55)</name>
    <dbReference type="NCBI Taxonomy" id="988480"/>
    <lineage>
        <taxon>Eukaryota</taxon>
        <taxon>Fungi</taxon>
        <taxon>Fungi incertae sedis</taxon>
        <taxon>Cryptomycota</taxon>
        <taxon>Cryptomycota incertae sedis</taxon>
        <taxon>Rozella</taxon>
    </lineage>
</organism>
<dbReference type="InterPro" id="IPR001810">
    <property type="entry name" value="F-box_dom"/>
</dbReference>
<feature type="signal peptide" evidence="2">
    <location>
        <begin position="1"/>
        <end position="18"/>
    </location>
</feature>
<dbReference type="Proteomes" id="UP000030755">
    <property type="component" value="Unassembled WGS sequence"/>
</dbReference>
<feature type="transmembrane region" description="Helical" evidence="1">
    <location>
        <begin position="173"/>
        <end position="195"/>
    </location>
</feature>
<evidence type="ECO:0000313" key="5">
    <source>
        <dbReference type="Proteomes" id="UP000030755"/>
    </source>
</evidence>
<proteinExistence type="predicted"/>
<protein>
    <recommendedName>
        <fullName evidence="3">F-box domain-containing protein</fullName>
    </recommendedName>
</protein>
<dbReference type="Pfam" id="PF00646">
    <property type="entry name" value="F-box"/>
    <property type="match status" value="1"/>
</dbReference>
<feature type="domain" description="F-box" evidence="3">
    <location>
        <begin position="24"/>
        <end position="72"/>
    </location>
</feature>
<gene>
    <name evidence="4" type="ORF">O9G_002354</name>
</gene>
<accession>A0A075B548</accession>
<dbReference type="HOGENOM" id="CLU_665900_0_0_1"/>
<keyword evidence="1" id="KW-0472">Membrane</keyword>
<feature type="chain" id="PRO_5001705864" description="F-box domain-containing protein" evidence="2">
    <location>
        <begin position="19"/>
        <end position="413"/>
    </location>
</feature>
<feature type="domain" description="F-box" evidence="3">
    <location>
        <begin position="197"/>
        <end position="245"/>
    </location>
</feature>
<evidence type="ECO:0000256" key="1">
    <source>
        <dbReference type="SAM" id="Phobius"/>
    </source>
</evidence>
<keyword evidence="1" id="KW-0812">Transmembrane</keyword>
<dbReference type="EMBL" id="KE560467">
    <property type="protein sequence ID" value="EPZ36743.1"/>
    <property type="molecule type" value="Genomic_DNA"/>
</dbReference>